<feature type="transmembrane region" description="Helical" evidence="1">
    <location>
        <begin position="220"/>
        <end position="239"/>
    </location>
</feature>
<dbReference type="RefSeq" id="WP_097062575.1">
    <property type="nucleotide sequence ID" value="NZ_OBMI01000001.1"/>
</dbReference>
<keyword evidence="1" id="KW-0812">Transmembrane</keyword>
<gene>
    <name evidence="2" type="ORF">SAMN06297144_0712</name>
</gene>
<feature type="transmembrane region" description="Helical" evidence="1">
    <location>
        <begin position="128"/>
        <end position="149"/>
    </location>
</feature>
<protein>
    <recommendedName>
        <fullName evidence="4">4-amino-4-deoxy-L-arabinose transferase</fullName>
    </recommendedName>
</protein>
<feature type="transmembrane region" description="Helical" evidence="1">
    <location>
        <begin position="245"/>
        <end position="263"/>
    </location>
</feature>
<evidence type="ECO:0000313" key="2">
    <source>
        <dbReference type="EMBL" id="SOB79750.1"/>
    </source>
</evidence>
<dbReference type="OrthoDB" id="1082056at2"/>
<feature type="transmembrane region" description="Helical" evidence="1">
    <location>
        <begin position="371"/>
        <end position="387"/>
    </location>
</feature>
<feature type="transmembrane region" description="Helical" evidence="1">
    <location>
        <begin position="181"/>
        <end position="208"/>
    </location>
</feature>
<reference evidence="2 3" key="1">
    <citation type="submission" date="2017-07" db="EMBL/GenBank/DDBJ databases">
        <authorList>
            <person name="Sun Z.S."/>
            <person name="Albrecht U."/>
            <person name="Echele G."/>
            <person name="Lee C.C."/>
        </authorList>
    </citation>
    <scope>NUCLEOTIDE SEQUENCE [LARGE SCALE GENOMIC DNA]</scope>
    <source>
        <strain evidence="2 3">CGMCC 1.12672</strain>
    </source>
</reference>
<keyword evidence="1" id="KW-0472">Membrane</keyword>
<feature type="transmembrane region" description="Helical" evidence="1">
    <location>
        <begin position="270"/>
        <end position="288"/>
    </location>
</feature>
<dbReference type="AlphaFoldDB" id="A0A285QCT1"/>
<keyword evidence="3" id="KW-1185">Reference proteome</keyword>
<accession>A0A285QCT1</accession>
<dbReference type="PROSITE" id="PS51257">
    <property type="entry name" value="PROKAR_LIPOPROTEIN"/>
    <property type="match status" value="1"/>
</dbReference>
<name>A0A285QCT1_9SPHN</name>
<dbReference type="Proteomes" id="UP000219494">
    <property type="component" value="Unassembled WGS sequence"/>
</dbReference>
<feature type="transmembrane region" description="Helical" evidence="1">
    <location>
        <begin position="325"/>
        <end position="344"/>
    </location>
</feature>
<evidence type="ECO:0000313" key="3">
    <source>
        <dbReference type="Proteomes" id="UP000219494"/>
    </source>
</evidence>
<feature type="transmembrane region" description="Helical" evidence="1">
    <location>
        <begin position="100"/>
        <end position="122"/>
    </location>
</feature>
<feature type="transmembrane region" description="Helical" evidence="1">
    <location>
        <begin position="394"/>
        <end position="413"/>
    </location>
</feature>
<dbReference type="EMBL" id="OBMI01000001">
    <property type="protein sequence ID" value="SOB79750.1"/>
    <property type="molecule type" value="Genomic_DNA"/>
</dbReference>
<organism evidence="2 3">
    <name type="scientific">Sphingomonas guangdongensis</name>
    <dbReference type="NCBI Taxonomy" id="1141890"/>
    <lineage>
        <taxon>Bacteria</taxon>
        <taxon>Pseudomonadati</taxon>
        <taxon>Pseudomonadota</taxon>
        <taxon>Alphaproteobacteria</taxon>
        <taxon>Sphingomonadales</taxon>
        <taxon>Sphingomonadaceae</taxon>
        <taxon>Sphingomonas</taxon>
    </lineage>
</organism>
<proteinExistence type="predicted"/>
<keyword evidence="1" id="KW-1133">Transmembrane helix</keyword>
<evidence type="ECO:0008006" key="4">
    <source>
        <dbReference type="Google" id="ProtNLM"/>
    </source>
</evidence>
<evidence type="ECO:0000256" key="1">
    <source>
        <dbReference type="SAM" id="Phobius"/>
    </source>
</evidence>
<feature type="transmembrane region" description="Helical" evidence="1">
    <location>
        <begin position="349"/>
        <end position="365"/>
    </location>
</feature>
<sequence length="544" mass="56450">MAWQALRSQWFGAILLACLLSAAWAAADWHNLSGLRLPDTDDAVRLQQVRDWLAGQALTDLSQHRIADGLAMHWSRIGDLVPGAIILLLRPLLGQPSAELAAVILWPLVQFAALLGLVAGIARRLAPAAAGTALVLAALAYPASGLFMPGRIDHHALQLLLVLGQIRLLLAPATLRSGALAGALVAAGAVIGLETLPFAFVTAAVIVAGGLRDSPERMSGFGLALALGLLSLLPLAGRGGDCDTIVPLARVTVAGGLALTALGRIERGRLLLLLATGVGLAVLGWPAAQPCLAGPYASVDSLVARLWLAHVAEAQPLLATPLPLAIGYAGLLIMGLLASTWLWWQRGGAWLLLLPYQALSLALTFAQLRGAYLGAILAVVPLAALLAHARRRRAISAVLALWIAGAGLSYPLAAGLVAPKQALAAPPGPDCTDPAALARLAQLSAGRVMAGVDLGGWGLAATPHSFVAAPYHRNNAGNVAAYRFFMGDKQAARGIARRWRVRYVVRCPGMFGAVKAPSGTIGAGATPAWLHPVAPTIFEVALRD</sequence>